<dbReference type="Gene3D" id="1.20.58.60">
    <property type="match status" value="1"/>
</dbReference>
<evidence type="ECO:0000313" key="3">
    <source>
        <dbReference type="Proteomes" id="UP000601435"/>
    </source>
</evidence>
<dbReference type="OrthoDB" id="445887at2759"/>
<sequence length="842" mass="90146">MQMQLGGLLDMFGDHHAGHVGLAQGSFQVHDDHETQIVISAVLPGYEFGAASASSEKPLSVRAIRGRSLVISGRHRQGPLISSWQRVFSLPKGSDVGHVSVTYNSGTGNLTVTVPRSNATVAEESEGEENVGMDDMLPPALQALRSGVPLLVGNMGALQAGGGVLTRGQDPERWWKTSDFELEAHPKTCKLFVARRRCAASLNAFAVVTDEMFHSPVAAAAACLQKGQLVRWMDGWMMMMMTTMTMTLPIYRSIHGDVATAIGQQVEQMILQAKKDSEARVRHELNVARSQLTQMESHITELSERVTRCVRLNSGGTATGVDPAMTVDRAFLSQKIKQLEQKWGSEVKALKQDLHRTILAHNHNSDLMRHHRDALDEARRKLDSQPAPKADQVDAQIDKVDRMLRAGAAKQRALDALTERLTQLETQAAQMFPAAPGFGTTAVPPGLSAAPAAAVPKKPGKKDGDLPSELEVRAHLEKAALGQGSSFNAEAPVFIPRGAVDVEAPKAASIPKADAGAPITLPVPAGSLEVLPDAGEKDVALILGLEDVLGQVFGQLDQMHPRNHLPAARQVPEDAVVNLVGCFAESQLEQVKLKYYGEENAANFAAMYWHAETDHVPYFAMARHGVPLGHAFTAAGFLHEKEVPQWGVYDGCGSPCQDDEERWCGCSNEAARGFSNHACAEGEKRFAVYKIGAATTSEPSVAPVANASEAMPGEAIQEAGEATTSVASASAAPAAAGQPYWKLTDENEGDQSIEVVVPKGTVASASGSEVLLFNATGTEPPAEQPSETEQEKTPIGKVKLPVEVSKESCKLGGAAKDGGQVLRCKLEQEDVREVPIKVIDEL</sequence>
<dbReference type="Gene3D" id="2.60.40.790">
    <property type="match status" value="1"/>
</dbReference>
<dbReference type="CDD" id="cd06464">
    <property type="entry name" value="ACD_sHsps-like"/>
    <property type="match status" value="1"/>
</dbReference>
<proteinExistence type="predicted"/>
<name>A0A812KE48_9DINO</name>
<gene>
    <name evidence="2" type="primary">MLH3</name>
    <name evidence="2" type="ORF">SNEC2469_LOCUS3138</name>
</gene>
<dbReference type="AlphaFoldDB" id="A0A812KE48"/>
<evidence type="ECO:0000256" key="1">
    <source>
        <dbReference type="SAM" id="MobiDB-lite"/>
    </source>
</evidence>
<organism evidence="2 3">
    <name type="scientific">Symbiodinium necroappetens</name>
    <dbReference type="NCBI Taxonomy" id="1628268"/>
    <lineage>
        <taxon>Eukaryota</taxon>
        <taxon>Sar</taxon>
        <taxon>Alveolata</taxon>
        <taxon>Dinophyceae</taxon>
        <taxon>Suessiales</taxon>
        <taxon>Symbiodiniaceae</taxon>
        <taxon>Symbiodinium</taxon>
    </lineage>
</organism>
<dbReference type="EMBL" id="CAJNJA010007487">
    <property type="protein sequence ID" value="CAE7225352.1"/>
    <property type="molecule type" value="Genomic_DNA"/>
</dbReference>
<accession>A0A812KE48</accession>
<keyword evidence="3" id="KW-1185">Reference proteome</keyword>
<feature type="region of interest" description="Disordered" evidence="1">
    <location>
        <begin position="776"/>
        <end position="796"/>
    </location>
</feature>
<protein>
    <submittedName>
        <fullName evidence="2">MLH3 protein</fullName>
    </submittedName>
</protein>
<evidence type="ECO:0000313" key="2">
    <source>
        <dbReference type="EMBL" id="CAE7225352.1"/>
    </source>
</evidence>
<comment type="caution">
    <text evidence="2">The sequence shown here is derived from an EMBL/GenBank/DDBJ whole genome shotgun (WGS) entry which is preliminary data.</text>
</comment>
<reference evidence="2" key="1">
    <citation type="submission" date="2021-02" db="EMBL/GenBank/DDBJ databases">
        <authorList>
            <person name="Dougan E. K."/>
            <person name="Rhodes N."/>
            <person name="Thang M."/>
            <person name="Chan C."/>
        </authorList>
    </citation>
    <scope>NUCLEOTIDE SEQUENCE</scope>
</reference>
<dbReference type="SUPFAM" id="SSF49764">
    <property type="entry name" value="HSP20-like chaperones"/>
    <property type="match status" value="1"/>
</dbReference>
<dbReference type="InterPro" id="IPR008978">
    <property type="entry name" value="HSP20-like_chaperone"/>
</dbReference>
<dbReference type="Proteomes" id="UP000601435">
    <property type="component" value="Unassembled WGS sequence"/>
</dbReference>